<reference evidence="6" key="1">
    <citation type="journal article" date="2019" name="Int. J. Syst. Evol. Microbiol.">
        <title>The Global Catalogue of Microorganisms (GCM) 10K type strain sequencing project: providing services to taxonomists for standard genome sequencing and annotation.</title>
        <authorList>
            <consortium name="The Broad Institute Genomics Platform"/>
            <consortium name="The Broad Institute Genome Sequencing Center for Infectious Disease"/>
            <person name="Wu L."/>
            <person name="Ma J."/>
        </authorList>
    </citation>
    <scope>NUCLEOTIDE SEQUENCE [LARGE SCALE GENOMIC DNA]</scope>
    <source>
        <strain evidence="6">CGMCC 4.1467</strain>
    </source>
</reference>
<dbReference type="GO" id="GO:0016301">
    <property type="term" value="F:kinase activity"/>
    <property type="evidence" value="ECO:0007669"/>
    <property type="project" value="UniProtKB-KW"/>
</dbReference>
<evidence type="ECO:0000313" key="5">
    <source>
        <dbReference type="EMBL" id="MFC7338031.1"/>
    </source>
</evidence>
<evidence type="ECO:0000259" key="4">
    <source>
        <dbReference type="Pfam" id="PF00294"/>
    </source>
</evidence>
<sequence length="297" mass="32074">MNKNPNKPRIVGLGEVLWDMLSDSGRLGGAPANFACHCHQLGGESYPVSCVGDDELGHQARAELAKLGISSEFVQESSTHPTGQVQVTLDPAGKPSYQILEDMAWDHLEFTPEFEELAASLDAACFGVLAQRSPKSRASIQAFLKHMPEGALRILDVNLRAPFFSKPRVEESLELATILKLSDEELPVLADYFELEGSETEKLSALLKRFELDLVVYTCGAEGSILLSKDETHRAPGVETTAIDSVGAGDSFTATLCIGLLKGRPLPEINTRANQVAAYVCSQKGACPELPAHLKTI</sequence>
<name>A0ABW2LAE7_9BACT</name>
<dbReference type="InterPro" id="IPR050306">
    <property type="entry name" value="PfkB_Carbo_kinase"/>
</dbReference>
<dbReference type="EC" id="2.7.1.-" evidence="5"/>
<dbReference type="Pfam" id="PF00294">
    <property type="entry name" value="PfkB"/>
    <property type="match status" value="1"/>
</dbReference>
<accession>A0ABW2LAE7</accession>
<dbReference type="RefSeq" id="WP_379712907.1">
    <property type="nucleotide sequence ID" value="NZ_JBHTBS010000006.1"/>
</dbReference>
<dbReference type="Gene3D" id="3.40.1190.20">
    <property type="match status" value="1"/>
</dbReference>
<dbReference type="PANTHER" id="PTHR43085">
    <property type="entry name" value="HEXOKINASE FAMILY MEMBER"/>
    <property type="match status" value="1"/>
</dbReference>
<gene>
    <name evidence="5" type="ORF">ACFQY0_12635</name>
</gene>
<keyword evidence="6" id="KW-1185">Reference proteome</keyword>
<dbReference type="SUPFAM" id="SSF53613">
    <property type="entry name" value="Ribokinase-like"/>
    <property type="match status" value="1"/>
</dbReference>
<dbReference type="PROSITE" id="PS00583">
    <property type="entry name" value="PFKB_KINASES_1"/>
    <property type="match status" value="1"/>
</dbReference>
<keyword evidence="2 5" id="KW-0808">Transferase</keyword>
<dbReference type="EMBL" id="JBHTBS010000006">
    <property type="protein sequence ID" value="MFC7338031.1"/>
    <property type="molecule type" value="Genomic_DNA"/>
</dbReference>
<dbReference type="Proteomes" id="UP001596472">
    <property type="component" value="Unassembled WGS sequence"/>
</dbReference>
<evidence type="ECO:0000256" key="2">
    <source>
        <dbReference type="ARBA" id="ARBA00022679"/>
    </source>
</evidence>
<dbReference type="InterPro" id="IPR011611">
    <property type="entry name" value="PfkB_dom"/>
</dbReference>
<comment type="similarity">
    <text evidence="1">Belongs to the carbohydrate kinase PfkB family.</text>
</comment>
<dbReference type="PANTHER" id="PTHR43085:SF57">
    <property type="entry name" value="CARBOHYDRATE KINASE PFKB DOMAIN-CONTAINING PROTEIN"/>
    <property type="match status" value="1"/>
</dbReference>
<evidence type="ECO:0000256" key="3">
    <source>
        <dbReference type="ARBA" id="ARBA00022777"/>
    </source>
</evidence>
<dbReference type="InterPro" id="IPR029056">
    <property type="entry name" value="Ribokinase-like"/>
</dbReference>
<protein>
    <submittedName>
        <fullName evidence="5">Carbohydrate kinase</fullName>
        <ecNumber evidence="5">2.7.1.-</ecNumber>
    </submittedName>
</protein>
<evidence type="ECO:0000313" key="6">
    <source>
        <dbReference type="Proteomes" id="UP001596472"/>
    </source>
</evidence>
<dbReference type="InterPro" id="IPR002173">
    <property type="entry name" value="Carboh/pur_kinase_PfkB_CS"/>
</dbReference>
<evidence type="ECO:0000256" key="1">
    <source>
        <dbReference type="ARBA" id="ARBA00010688"/>
    </source>
</evidence>
<keyword evidence="3 5" id="KW-0418">Kinase</keyword>
<feature type="domain" description="Carbohydrate kinase PfkB" evidence="4">
    <location>
        <begin position="26"/>
        <end position="291"/>
    </location>
</feature>
<dbReference type="CDD" id="cd01167">
    <property type="entry name" value="bac_FRK"/>
    <property type="match status" value="1"/>
</dbReference>
<organism evidence="5 6">
    <name type="scientific">Haloferula chungangensis</name>
    <dbReference type="NCBI Taxonomy" id="1048331"/>
    <lineage>
        <taxon>Bacteria</taxon>
        <taxon>Pseudomonadati</taxon>
        <taxon>Verrucomicrobiota</taxon>
        <taxon>Verrucomicrobiia</taxon>
        <taxon>Verrucomicrobiales</taxon>
        <taxon>Verrucomicrobiaceae</taxon>
        <taxon>Haloferula</taxon>
    </lineage>
</organism>
<proteinExistence type="inferred from homology"/>
<comment type="caution">
    <text evidence="5">The sequence shown here is derived from an EMBL/GenBank/DDBJ whole genome shotgun (WGS) entry which is preliminary data.</text>
</comment>